<dbReference type="SUPFAM" id="SSF57667">
    <property type="entry name" value="beta-beta-alpha zinc fingers"/>
    <property type="match status" value="1"/>
</dbReference>
<feature type="non-terminal residue" evidence="2">
    <location>
        <position position="1"/>
    </location>
</feature>
<evidence type="ECO:0000313" key="3">
    <source>
        <dbReference type="Proteomes" id="UP001497497"/>
    </source>
</evidence>
<proteinExistence type="predicted"/>
<name>A0AAV2IFM1_LYMST</name>
<reference evidence="2 3" key="1">
    <citation type="submission" date="2024-04" db="EMBL/GenBank/DDBJ databases">
        <authorList>
            <consortium name="Genoscope - CEA"/>
            <person name="William W."/>
        </authorList>
    </citation>
    <scope>NUCLEOTIDE SEQUENCE [LARGE SCALE GENOMIC DNA]</scope>
</reference>
<dbReference type="InterPro" id="IPR013087">
    <property type="entry name" value="Znf_C2H2_type"/>
</dbReference>
<dbReference type="AlphaFoldDB" id="A0AAV2IFM1"/>
<comment type="caution">
    <text evidence="2">The sequence shown here is derived from an EMBL/GenBank/DDBJ whole genome shotgun (WGS) entry which is preliminary data.</text>
</comment>
<dbReference type="Pfam" id="PF00096">
    <property type="entry name" value="zf-C2H2"/>
    <property type="match status" value="2"/>
</dbReference>
<feature type="domain" description="C2H2-type" evidence="1">
    <location>
        <begin position="35"/>
        <end position="55"/>
    </location>
</feature>
<dbReference type="Proteomes" id="UP001497497">
    <property type="component" value="Unassembled WGS sequence"/>
</dbReference>
<gene>
    <name evidence="2" type="ORF">GSLYS_00018533001</name>
</gene>
<keyword evidence="3" id="KW-1185">Reference proteome</keyword>
<accession>A0AAV2IFM1</accession>
<sequence length="59" mass="7112">KTGGHKCDNCGKVYTLPHALSRHTWKCKGLREIDCQICHARFYRMDHLKKHMLRHYIYI</sequence>
<dbReference type="InterPro" id="IPR036236">
    <property type="entry name" value="Znf_C2H2_sf"/>
</dbReference>
<evidence type="ECO:0000313" key="2">
    <source>
        <dbReference type="EMBL" id="CAL1545050.1"/>
    </source>
</evidence>
<dbReference type="EMBL" id="CAXITT010000670">
    <property type="protein sequence ID" value="CAL1545050.1"/>
    <property type="molecule type" value="Genomic_DNA"/>
</dbReference>
<evidence type="ECO:0000259" key="1">
    <source>
        <dbReference type="PROSITE" id="PS00028"/>
    </source>
</evidence>
<dbReference type="PROSITE" id="PS00028">
    <property type="entry name" value="ZINC_FINGER_C2H2_1"/>
    <property type="match status" value="1"/>
</dbReference>
<dbReference type="Gene3D" id="3.30.160.60">
    <property type="entry name" value="Classic Zinc Finger"/>
    <property type="match status" value="1"/>
</dbReference>
<protein>
    <recommendedName>
        <fullName evidence="1">C2H2-type domain-containing protein</fullName>
    </recommendedName>
</protein>
<organism evidence="2 3">
    <name type="scientific">Lymnaea stagnalis</name>
    <name type="common">Great pond snail</name>
    <name type="synonym">Helix stagnalis</name>
    <dbReference type="NCBI Taxonomy" id="6523"/>
    <lineage>
        <taxon>Eukaryota</taxon>
        <taxon>Metazoa</taxon>
        <taxon>Spiralia</taxon>
        <taxon>Lophotrochozoa</taxon>
        <taxon>Mollusca</taxon>
        <taxon>Gastropoda</taxon>
        <taxon>Heterobranchia</taxon>
        <taxon>Euthyneura</taxon>
        <taxon>Panpulmonata</taxon>
        <taxon>Hygrophila</taxon>
        <taxon>Lymnaeoidea</taxon>
        <taxon>Lymnaeidae</taxon>
        <taxon>Lymnaea</taxon>
    </lineage>
</organism>